<evidence type="ECO:0000256" key="6">
    <source>
        <dbReference type="ARBA" id="ARBA00022840"/>
    </source>
</evidence>
<feature type="transmembrane region" description="Helical" evidence="9">
    <location>
        <begin position="256"/>
        <end position="274"/>
    </location>
</feature>
<evidence type="ECO:0000259" key="11">
    <source>
        <dbReference type="PROSITE" id="PS50929"/>
    </source>
</evidence>
<accession>A0A9J2Q188</accession>
<dbReference type="Pfam" id="PF00664">
    <property type="entry name" value="ABC_membrane"/>
    <property type="match status" value="1"/>
</dbReference>
<dbReference type="Pfam" id="PF00005">
    <property type="entry name" value="ABC_tran"/>
    <property type="match status" value="1"/>
</dbReference>
<dbReference type="Gene3D" id="1.20.1560.10">
    <property type="entry name" value="ABC transporter type 1, transmembrane domain"/>
    <property type="match status" value="1"/>
</dbReference>
<feature type="transmembrane region" description="Helical" evidence="9">
    <location>
        <begin position="167"/>
        <end position="188"/>
    </location>
</feature>
<evidence type="ECO:0000256" key="7">
    <source>
        <dbReference type="ARBA" id="ARBA00022989"/>
    </source>
</evidence>
<keyword evidence="12" id="KW-1185">Reference proteome</keyword>
<dbReference type="SUPFAM" id="SSF52540">
    <property type="entry name" value="P-loop containing nucleoside triphosphate hydrolases"/>
    <property type="match status" value="1"/>
</dbReference>
<dbReference type="SUPFAM" id="SSF90123">
    <property type="entry name" value="ABC transporter transmembrane region"/>
    <property type="match status" value="1"/>
</dbReference>
<evidence type="ECO:0000256" key="5">
    <source>
        <dbReference type="ARBA" id="ARBA00022741"/>
    </source>
</evidence>
<keyword evidence="3" id="KW-0813">Transport</keyword>
<dbReference type="FunFam" id="3.40.50.300:FF:000163">
    <property type="entry name" value="Multidrug resistance-associated protein member 4"/>
    <property type="match status" value="1"/>
</dbReference>
<keyword evidence="6" id="KW-0067">ATP-binding</keyword>
<evidence type="ECO:0000313" key="12">
    <source>
        <dbReference type="Proteomes" id="UP000036681"/>
    </source>
</evidence>
<dbReference type="PROSITE" id="PS50929">
    <property type="entry name" value="ABC_TM1F"/>
    <property type="match status" value="1"/>
</dbReference>
<proteinExistence type="inferred from homology"/>
<reference evidence="13" key="1">
    <citation type="submission" date="2023-03" db="UniProtKB">
        <authorList>
            <consortium name="WormBaseParasite"/>
        </authorList>
    </citation>
    <scope>IDENTIFICATION</scope>
</reference>
<keyword evidence="4 9" id="KW-0812">Transmembrane</keyword>
<feature type="domain" description="ABC transporter" evidence="10">
    <location>
        <begin position="432"/>
        <end position="665"/>
    </location>
</feature>
<feature type="transmembrane region" description="Helical" evidence="9">
    <location>
        <begin position="91"/>
        <end position="111"/>
    </location>
</feature>
<evidence type="ECO:0000256" key="3">
    <source>
        <dbReference type="ARBA" id="ARBA00022448"/>
    </source>
</evidence>
<dbReference type="InterPro" id="IPR003439">
    <property type="entry name" value="ABC_transporter-like_ATP-bd"/>
</dbReference>
<dbReference type="InterPro" id="IPR036640">
    <property type="entry name" value="ABC1_TM_sf"/>
</dbReference>
<evidence type="ECO:0000256" key="8">
    <source>
        <dbReference type="ARBA" id="ARBA00023136"/>
    </source>
</evidence>
<dbReference type="WBParaSite" id="ALUE_0001598301-mRNA-1">
    <property type="protein sequence ID" value="ALUE_0001598301-mRNA-1"/>
    <property type="gene ID" value="ALUE_0001598301"/>
</dbReference>
<dbReference type="InterPro" id="IPR050173">
    <property type="entry name" value="ABC_transporter_C-like"/>
</dbReference>
<evidence type="ECO:0000256" key="4">
    <source>
        <dbReference type="ARBA" id="ARBA00022692"/>
    </source>
</evidence>
<sequence length="692" mass="77402">MSPHSYAGWIIRNVAEANALIRQRSLGRSSSRSPSKHQLSRESLTESVISLAKATKVDKLVGGPGDEEERAEGAVTWKVYGHYLRAMAQPAVMLPFLVIFAAAVQVFNNFIDWWLNKWTNAAEQATNRSSSNLIVGNEYENITQPSAIYVDHVRLGSLMLDLDLDDYQIVFTVMVLLLMVVSVARSVWFRLVQVSAARLLHDMMFTANPIGRILNRFSKDVGTMDDQLSFAFFDFFTGTLNFFGMVAVTLLINPAVFIPTLPLAFVFFFVRIFYLSSSRDVKRLEATTRSPLYSHISASMQGLTTVRAFSNENRALKEYHDRQDVNTSAFFLSLATARWFASSIDWLVAFFITGVAFASVLSPAVLESGEVALMLVYAVQLTGFFSWVMRQSAELQNAMVSVERIMNYSELPSEPLTEGTLPPSDWPTMGHLHFHNVSLRYEEDGDLVLRDIEADIKPKEKIGIVGRTGAGKSSLLRALFRLTEPEGSVLIDGLDTKKVVLQELRKRLSIIPQDPVLFIGSLRRNLDPFAEFSDDDLWSALEQVELKTAVSDLSSGLETHMQEGGANFSVGQRQLICLARALLRNAKIIVIDEATANVDPETDALIQRTIKARFVSSTVLTIAHRLNTIMDSDRVMVLENGRLIEFDHPHILLQREDGVFASLVAETGVQNSALLRRLAEACYQKKDKRNSE</sequence>
<dbReference type="Gene3D" id="3.40.50.300">
    <property type="entry name" value="P-loop containing nucleotide triphosphate hydrolases"/>
    <property type="match status" value="1"/>
</dbReference>
<dbReference type="GO" id="GO:0016887">
    <property type="term" value="F:ATP hydrolysis activity"/>
    <property type="evidence" value="ECO:0007669"/>
    <property type="project" value="InterPro"/>
</dbReference>
<feature type="transmembrane region" description="Helical" evidence="9">
    <location>
        <begin position="371"/>
        <end position="389"/>
    </location>
</feature>
<dbReference type="AlphaFoldDB" id="A0A9J2Q188"/>
<evidence type="ECO:0000313" key="13">
    <source>
        <dbReference type="WBParaSite" id="ALUE_0001598301-mRNA-1"/>
    </source>
</evidence>
<dbReference type="PANTHER" id="PTHR24223">
    <property type="entry name" value="ATP-BINDING CASSETTE SUB-FAMILY C"/>
    <property type="match status" value="1"/>
</dbReference>
<dbReference type="InterPro" id="IPR003593">
    <property type="entry name" value="AAA+_ATPase"/>
</dbReference>
<dbReference type="PROSITE" id="PS00211">
    <property type="entry name" value="ABC_TRANSPORTER_1"/>
    <property type="match status" value="1"/>
</dbReference>
<name>A0A9J2Q188_ASCLU</name>
<evidence type="ECO:0000259" key="10">
    <source>
        <dbReference type="PROSITE" id="PS50893"/>
    </source>
</evidence>
<feature type="domain" description="ABC transmembrane type-1" evidence="11">
    <location>
        <begin position="96"/>
        <end position="397"/>
    </location>
</feature>
<organism evidence="12 13">
    <name type="scientific">Ascaris lumbricoides</name>
    <name type="common">Giant roundworm</name>
    <dbReference type="NCBI Taxonomy" id="6252"/>
    <lineage>
        <taxon>Eukaryota</taxon>
        <taxon>Metazoa</taxon>
        <taxon>Ecdysozoa</taxon>
        <taxon>Nematoda</taxon>
        <taxon>Chromadorea</taxon>
        <taxon>Rhabditida</taxon>
        <taxon>Spirurina</taxon>
        <taxon>Ascaridomorpha</taxon>
        <taxon>Ascaridoidea</taxon>
        <taxon>Ascarididae</taxon>
        <taxon>Ascaris</taxon>
    </lineage>
</organism>
<evidence type="ECO:0000256" key="9">
    <source>
        <dbReference type="SAM" id="Phobius"/>
    </source>
</evidence>
<comment type="subcellular location">
    <subcellularLocation>
        <location evidence="1">Membrane</location>
        <topology evidence="1">Multi-pass membrane protein</topology>
    </subcellularLocation>
</comment>
<dbReference type="InterPro" id="IPR011527">
    <property type="entry name" value="ABC1_TM_dom"/>
</dbReference>
<keyword evidence="7 9" id="KW-1133">Transmembrane helix</keyword>
<dbReference type="InterPro" id="IPR027417">
    <property type="entry name" value="P-loop_NTPase"/>
</dbReference>
<evidence type="ECO:0000256" key="1">
    <source>
        <dbReference type="ARBA" id="ARBA00004141"/>
    </source>
</evidence>
<comment type="similarity">
    <text evidence="2">Belongs to the ABC transporter superfamily. ABCC family. Conjugate transporter (TC 3.A.1.208) subfamily.</text>
</comment>
<keyword evidence="5" id="KW-0547">Nucleotide-binding</keyword>
<dbReference type="PANTHER" id="PTHR24223:SF456">
    <property type="entry name" value="MULTIDRUG RESISTANCE-ASSOCIATED PROTEIN LETHAL(2)03659"/>
    <property type="match status" value="1"/>
</dbReference>
<dbReference type="FunFam" id="1.20.1560.10:FF:000014">
    <property type="entry name" value="Multidrug resistance-associated protein member 4"/>
    <property type="match status" value="1"/>
</dbReference>
<dbReference type="CDD" id="cd03244">
    <property type="entry name" value="ABCC_MRP_domain2"/>
    <property type="match status" value="1"/>
</dbReference>
<feature type="transmembrane region" description="Helical" evidence="9">
    <location>
        <begin position="228"/>
        <end position="250"/>
    </location>
</feature>
<evidence type="ECO:0000256" key="2">
    <source>
        <dbReference type="ARBA" id="ARBA00009726"/>
    </source>
</evidence>
<dbReference type="SMART" id="SM00382">
    <property type="entry name" value="AAA"/>
    <property type="match status" value="1"/>
</dbReference>
<dbReference type="Proteomes" id="UP000036681">
    <property type="component" value="Unplaced"/>
</dbReference>
<dbReference type="InterPro" id="IPR017871">
    <property type="entry name" value="ABC_transporter-like_CS"/>
</dbReference>
<dbReference type="GO" id="GO:0005524">
    <property type="term" value="F:ATP binding"/>
    <property type="evidence" value="ECO:0007669"/>
    <property type="project" value="UniProtKB-KW"/>
</dbReference>
<feature type="transmembrane region" description="Helical" evidence="9">
    <location>
        <begin position="346"/>
        <end position="365"/>
    </location>
</feature>
<dbReference type="PROSITE" id="PS50893">
    <property type="entry name" value="ABC_TRANSPORTER_2"/>
    <property type="match status" value="1"/>
</dbReference>
<protein>
    <submittedName>
        <fullName evidence="13">Uncharacterized protein</fullName>
    </submittedName>
</protein>
<keyword evidence="8 9" id="KW-0472">Membrane</keyword>
<dbReference type="GO" id="GO:0140359">
    <property type="term" value="F:ABC-type transporter activity"/>
    <property type="evidence" value="ECO:0007669"/>
    <property type="project" value="InterPro"/>
</dbReference>
<dbReference type="GO" id="GO:0016020">
    <property type="term" value="C:membrane"/>
    <property type="evidence" value="ECO:0007669"/>
    <property type="project" value="UniProtKB-SubCell"/>
</dbReference>